<dbReference type="Proteomes" id="UP000182427">
    <property type="component" value="Chromosome I"/>
</dbReference>
<dbReference type="GO" id="GO:0016740">
    <property type="term" value="F:transferase activity"/>
    <property type="evidence" value="ECO:0007669"/>
    <property type="project" value="UniProtKB-KW"/>
</dbReference>
<name>A0A1G7NCT4_9BACT</name>
<evidence type="ECO:0000313" key="3">
    <source>
        <dbReference type="Proteomes" id="UP000182427"/>
    </source>
</evidence>
<dbReference type="OrthoDB" id="9790005at2"/>
<dbReference type="SUPFAM" id="SSF53448">
    <property type="entry name" value="Nucleotide-diphospho-sugar transferases"/>
    <property type="match status" value="1"/>
</dbReference>
<feature type="domain" description="Glycosyltransferase 2-like" evidence="1">
    <location>
        <begin position="58"/>
        <end position="222"/>
    </location>
</feature>
<keyword evidence="2" id="KW-0808">Transferase</keyword>
<dbReference type="RefSeq" id="WP_083345937.1">
    <property type="nucleotide sequence ID" value="NZ_LT629690.1"/>
</dbReference>
<protein>
    <submittedName>
        <fullName evidence="2">Rhamnosyltransferase</fullName>
    </submittedName>
</protein>
<keyword evidence="3" id="KW-1185">Reference proteome</keyword>
<dbReference type="InterPro" id="IPR001173">
    <property type="entry name" value="Glyco_trans_2-like"/>
</dbReference>
<evidence type="ECO:0000259" key="1">
    <source>
        <dbReference type="Pfam" id="PF00535"/>
    </source>
</evidence>
<dbReference type="InterPro" id="IPR029044">
    <property type="entry name" value="Nucleotide-diphossugar_trans"/>
</dbReference>
<dbReference type="InterPro" id="IPR050834">
    <property type="entry name" value="Glycosyltransf_2"/>
</dbReference>
<dbReference type="PANTHER" id="PTHR43685">
    <property type="entry name" value="GLYCOSYLTRANSFERASE"/>
    <property type="match status" value="1"/>
</dbReference>
<dbReference type="AlphaFoldDB" id="A0A1G7NCT4"/>
<sequence length="355" mass="39743">MASHTSSSWKSLDALLKEEQEKNLASPLSEDQALETFATAMDSEHIRPHRLHLQDVAVIIPTYNAGADFELLRDSLIASGLEARQVLVLDSESKDKTREIATAAGFRVESISPRNFRHGKSRQFATSFVPQAKILVFMTQDAMLANVDAIRNLVSSFDDPAVGAAFGRQLPREVAGAIERHGRLFNYPDVSYVHVYEDRKRVGFRAIFFSNSFSAYRRDAFDAAGGFDPEVIIGEDSTMAAKMQANGWKTVYCSEAKVVHSHNFNFSQTVSRYFDTGVYHARKPELMETYGGAGGEGRKFVISEFNYLRKHDPLAIPRAAMLTVAKYLGYKLGRMEAHLPLSLKLKLTGQRSYWT</sequence>
<proteinExistence type="predicted"/>
<dbReference type="Gene3D" id="3.90.550.10">
    <property type="entry name" value="Spore Coat Polysaccharide Biosynthesis Protein SpsA, Chain A"/>
    <property type="match status" value="1"/>
</dbReference>
<reference evidence="2 3" key="1">
    <citation type="submission" date="2016-10" db="EMBL/GenBank/DDBJ databases">
        <authorList>
            <person name="de Groot N.N."/>
        </authorList>
    </citation>
    <scope>NUCLEOTIDE SEQUENCE [LARGE SCALE GENOMIC DNA]</scope>
    <source>
        <strain evidence="2 3">GAS232</strain>
    </source>
</reference>
<accession>A0A1G7NCT4</accession>
<dbReference type="Pfam" id="PF00535">
    <property type="entry name" value="Glycos_transf_2"/>
    <property type="match status" value="1"/>
</dbReference>
<evidence type="ECO:0000313" key="2">
    <source>
        <dbReference type="EMBL" id="SDF71843.1"/>
    </source>
</evidence>
<gene>
    <name evidence="2" type="ORF">SAMN05444167_3099</name>
</gene>
<dbReference type="PANTHER" id="PTHR43685:SF13">
    <property type="entry name" value="O ANTIGEN BIOSYNTHESIS RHAMNOSYLTRANSFERASE RFBN"/>
    <property type="match status" value="1"/>
</dbReference>
<dbReference type="GO" id="GO:0044010">
    <property type="term" value="P:single-species biofilm formation"/>
    <property type="evidence" value="ECO:0007669"/>
    <property type="project" value="TreeGrafter"/>
</dbReference>
<organism evidence="2 3">
    <name type="scientific">Terriglobus roseus</name>
    <dbReference type="NCBI Taxonomy" id="392734"/>
    <lineage>
        <taxon>Bacteria</taxon>
        <taxon>Pseudomonadati</taxon>
        <taxon>Acidobacteriota</taxon>
        <taxon>Terriglobia</taxon>
        <taxon>Terriglobales</taxon>
        <taxon>Acidobacteriaceae</taxon>
        <taxon>Terriglobus</taxon>
    </lineage>
</organism>
<dbReference type="EMBL" id="LT629690">
    <property type="protein sequence ID" value="SDF71843.1"/>
    <property type="molecule type" value="Genomic_DNA"/>
</dbReference>